<protein>
    <recommendedName>
        <fullName evidence="1">Dinitrogenase iron-molybdenum cofactor biosynthesis domain-containing protein</fullName>
    </recommendedName>
</protein>
<dbReference type="eggNOG" id="COG1433">
    <property type="taxonomic scope" value="Bacteria"/>
</dbReference>
<dbReference type="InterPro" id="IPR033913">
    <property type="entry name" value="MTH1175_dom"/>
</dbReference>
<name>I5B0A3_9BACT</name>
<dbReference type="STRING" id="879212.DespoDRAFT_00939"/>
<dbReference type="SUPFAM" id="SSF53146">
    <property type="entry name" value="Nitrogenase accessory factor-like"/>
    <property type="match status" value="1"/>
</dbReference>
<feature type="domain" description="Dinitrogenase iron-molybdenum cofactor biosynthesis" evidence="1">
    <location>
        <begin position="21"/>
        <end position="108"/>
    </location>
</feature>
<accession>I5B0A3</accession>
<dbReference type="OrthoDB" id="280278at2"/>
<dbReference type="RefSeq" id="WP_004071767.1">
    <property type="nucleotide sequence ID" value="NZ_CM001488.1"/>
</dbReference>
<dbReference type="Gene3D" id="3.30.420.130">
    <property type="entry name" value="Dinitrogenase iron-molybdenum cofactor biosynthesis domain"/>
    <property type="match status" value="1"/>
</dbReference>
<dbReference type="EMBL" id="CM001488">
    <property type="protein sequence ID" value="EIM62916.1"/>
    <property type="molecule type" value="Genomic_DNA"/>
</dbReference>
<dbReference type="Pfam" id="PF02579">
    <property type="entry name" value="Nitro_FeMo-Co"/>
    <property type="match status" value="1"/>
</dbReference>
<evidence type="ECO:0000313" key="2">
    <source>
        <dbReference type="EMBL" id="EIM62916.1"/>
    </source>
</evidence>
<proteinExistence type="predicted"/>
<evidence type="ECO:0000259" key="1">
    <source>
        <dbReference type="Pfam" id="PF02579"/>
    </source>
</evidence>
<sequence length="129" mass="13563">MKNGRIAIPSNGEGGLSGTRAGHFGHCDVFTFVDVKDGKIETVSTVANQEHAQGGCMVPVNLLAEHRVNALIVGGIGMRPLMGFRQVGIDVYHDDQRPNIEPVVMDLIAGKLTQIRNDQVCGGGGGGAQ</sequence>
<dbReference type="PANTHER" id="PTHR42983:SF1">
    <property type="entry name" value="IRON-MOLYBDENUM PROTEIN"/>
    <property type="match status" value="1"/>
</dbReference>
<dbReference type="InterPro" id="IPR036105">
    <property type="entry name" value="DiNase_FeMo-co_biosyn_sf"/>
</dbReference>
<dbReference type="InterPro" id="IPR003731">
    <property type="entry name" value="Di-Nase_FeMo-co_biosynth"/>
</dbReference>
<gene>
    <name evidence="2" type="ORF">DespoDRAFT_00939</name>
</gene>
<organism evidence="2 3">
    <name type="scientific">Desulfobacter postgatei 2ac9</name>
    <dbReference type="NCBI Taxonomy" id="879212"/>
    <lineage>
        <taxon>Bacteria</taxon>
        <taxon>Pseudomonadati</taxon>
        <taxon>Thermodesulfobacteriota</taxon>
        <taxon>Desulfobacteria</taxon>
        <taxon>Desulfobacterales</taxon>
        <taxon>Desulfobacteraceae</taxon>
        <taxon>Desulfobacter</taxon>
    </lineage>
</organism>
<dbReference type="CDD" id="cd00851">
    <property type="entry name" value="MTH1175"/>
    <property type="match status" value="1"/>
</dbReference>
<dbReference type="Proteomes" id="UP000005778">
    <property type="component" value="Chromosome"/>
</dbReference>
<reference evidence="2 3" key="2">
    <citation type="submission" date="2012-02" db="EMBL/GenBank/DDBJ databases">
        <title>Improved High-Quality Draft sequence of Desulfobacter postgatei 2ac9.</title>
        <authorList>
            <consortium name="US DOE Joint Genome Institute"/>
            <person name="Lucas S."/>
            <person name="Han J."/>
            <person name="Lapidus A."/>
            <person name="Cheng J.-F."/>
            <person name="Goodwin L."/>
            <person name="Pitluck S."/>
            <person name="Peters L."/>
            <person name="Ovchinnikova G."/>
            <person name="Held B."/>
            <person name="Detter J.C."/>
            <person name="Han C."/>
            <person name="Tapia R."/>
            <person name="Land M."/>
            <person name="Hauser L."/>
            <person name="Kyrpides N."/>
            <person name="Ivanova N."/>
            <person name="Pagani I."/>
            <person name="Orellana R."/>
            <person name="Lovley D."/>
            <person name="Woyke T."/>
        </authorList>
    </citation>
    <scope>NUCLEOTIDE SEQUENCE [LARGE SCALE GENOMIC DNA]</scope>
    <source>
        <strain evidence="2 3">2ac9</strain>
    </source>
</reference>
<evidence type="ECO:0000313" key="3">
    <source>
        <dbReference type="Proteomes" id="UP000005778"/>
    </source>
</evidence>
<keyword evidence="3" id="KW-1185">Reference proteome</keyword>
<dbReference type="HOGENOM" id="CLU_104194_2_1_7"/>
<reference evidence="2 3" key="1">
    <citation type="submission" date="2011-09" db="EMBL/GenBank/DDBJ databases">
        <authorList>
            <consortium name="US DOE Joint Genome Institute (JGI-PGF)"/>
            <person name="Lucas S."/>
            <person name="Han J."/>
            <person name="Lapidus A."/>
            <person name="Cheng J.-F."/>
            <person name="Goodwin L."/>
            <person name="Pitluck S."/>
            <person name="Peters L."/>
            <person name="Land M.L."/>
            <person name="Hauser L."/>
            <person name="Orellana R."/>
            <person name="Lovley D."/>
            <person name="Woyke T.J."/>
        </authorList>
    </citation>
    <scope>NUCLEOTIDE SEQUENCE [LARGE SCALE GENOMIC DNA]</scope>
    <source>
        <strain evidence="2 3">2ac9</strain>
    </source>
</reference>
<dbReference type="AlphaFoldDB" id="I5B0A3"/>
<dbReference type="PANTHER" id="PTHR42983">
    <property type="entry name" value="DINITROGENASE IRON-MOLYBDENUM COFACTOR PROTEIN-RELATED"/>
    <property type="match status" value="1"/>
</dbReference>